<dbReference type="AlphaFoldDB" id="A0A5P9NK71"/>
<keyword evidence="4" id="KW-1185">Reference proteome</keyword>
<dbReference type="Gene3D" id="2.40.420.20">
    <property type="match status" value="1"/>
</dbReference>
<dbReference type="PANTHER" id="PTHR30469">
    <property type="entry name" value="MULTIDRUG RESISTANCE PROTEIN MDTA"/>
    <property type="match status" value="1"/>
</dbReference>
<dbReference type="RefSeq" id="WP_152662272.1">
    <property type="nucleotide sequence ID" value="NZ_CP036422.1"/>
</dbReference>
<evidence type="ECO:0000313" key="4">
    <source>
        <dbReference type="Proteomes" id="UP000326287"/>
    </source>
</evidence>
<dbReference type="SUPFAM" id="SSF111369">
    <property type="entry name" value="HlyD-like secretion proteins"/>
    <property type="match status" value="1"/>
</dbReference>
<dbReference type="OrthoDB" id="266524at2"/>
<dbReference type="InterPro" id="IPR058624">
    <property type="entry name" value="MdtA-like_HH"/>
</dbReference>
<dbReference type="Pfam" id="PF25876">
    <property type="entry name" value="HH_MFP_RND"/>
    <property type="match status" value="1"/>
</dbReference>
<dbReference type="GO" id="GO:0015562">
    <property type="term" value="F:efflux transmembrane transporter activity"/>
    <property type="evidence" value="ECO:0007669"/>
    <property type="project" value="TreeGrafter"/>
</dbReference>
<protein>
    <submittedName>
        <fullName evidence="3">Efflux RND transporter periplasmic adaptor subunit</fullName>
    </submittedName>
</protein>
<dbReference type="EMBL" id="CP036422">
    <property type="protein sequence ID" value="QFU76167.1"/>
    <property type="molecule type" value="Genomic_DNA"/>
</dbReference>
<dbReference type="InterPro" id="IPR006143">
    <property type="entry name" value="RND_pump_MFP"/>
</dbReference>
<dbReference type="KEGG" id="halc:EY643_11115"/>
<evidence type="ECO:0000256" key="1">
    <source>
        <dbReference type="ARBA" id="ARBA00009477"/>
    </source>
</evidence>
<dbReference type="Proteomes" id="UP000326287">
    <property type="component" value="Chromosome"/>
</dbReference>
<dbReference type="Gene3D" id="1.10.287.470">
    <property type="entry name" value="Helix hairpin bin"/>
    <property type="match status" value="1"/>
</dbReference>
<dbReference type="GO" id="GO:1990281">
    <property type="term" value="C:efflux pump complex"/>
    <property type="evidence" value="ECO:0007669"/>
    <property type="project" value="TreeGrafter"/>
</dbReference>
<dbReference type="Gene3D" id="2.40.50.100">
    <property type="match status" value="1"/>
</dbReference>
<feature type="domain" description="Multidrug resistance protein MdtA-like alpha-helical hairpin" evidence="2">
    <location>
        <begin position="115"/>
        <end position="180"/>
    </location>
</feature>
<name>A0A5P9NK71_9GAMM</name>
<dbReference type="NCBIfam" id="TIGR01730">
    <property type="entry name" value="RND_mfp"/>
    <property type="match status" value="1"/>
</dbReference>
<sequence length="376" mass="40347">MAIQINPKFSGLVGIGVAALITISLSSALHVRTAMGDKPSPRVPLTVEPVIYTQQDHYDREVSYLGLITAGRKANLGFEVPGTVAELPWREGSPVAKGEIIARLDDAALRASYRATEGDLDQARSELELGRLKARRQQELRETGAVSREAFDETRLRAEALESRVVATEARLHSIAIQLEKASLRAPYDGIIGDRFIHEGAVVNPGSPVVHFIETAGREANIGVTVTRARALVPGQEYTLTLRGQTFNSPLLTVRPDVDPVTRVTTAVFSLPEDIDAVDGEPVSLLLSESVPSIGGWLPIASLLEGNRGLWTVLRLDRDGDIAVTVREAVEVVEIRGDQAFVHGTLADGTEVVASGVHRITPGTVVSVGPASTEVE</sequence>
<organism evidence="3 4">
    <name type="scientific">Halioglobus maricola</name>
    <dbReference type="NCBI Taxonomy" id="2601894"/>
    <lineage>
        <taxon>Bacteria</taxon>
        <taxon>Pseudomonadati</taxon>
        <taxon>Pseudomonadota</taxon>
        <taxon>Gammaproteobacteria</taxon>
        <taxon>Cellvibrionales</taxon>
        <taxon>Halieaceae</taxon>
        <taxon>Halioglobus</taxon>
    </lineage>
</organism>
<proteinExistence type="inferred from homology"/>
<evidence type="ECO:0000313" key="3">
    <source>
        <dbReference type="EMBL" id="QFU76167.1"/>
    </source>
</evidence>
<accession>A0A5P9NK71</accession>
<evidence type="ECO:0000259" key="2">
    <source>
        <dbReference type="Pfam" id="PF25876"/>
    </source>
</evidence>
<dbReference type="PANTHER" id="PTHR30469:SF11">
    <property type="entry name" value="BLL4320 PROTEIN"/>
    <property type="match status" value="1"/>
</dbReference>
<reference evidence="3 4" key="1">
    <citation type="submission" date="2019-02" db="EMBL/GenBank/DDBJ databases">
        <authorList>
            <person name="Li S.-H."/>
        </authorList>
    </citation>
    <scope>NUCLEOTIDE SEQUENCE [LARGE SCALE GENOMIC DNA]</scope>
    <source>
        <strain evidence="3 4">IMCC14385</strain>
    </source>
</reference>
<comment type="similarity">
    <text evidence="1">Belongs to the membrane fusion protein (MFP) (TC 8.A.1) family.</text>
</comment>
<gene>
    <name evidence="3" type="ORF">EY643_11115</name>
</gene>